<evidence type="ECO:0000313" key="2">
    <source>
        <dbReference type="EMBL" id="KAK9084115.1"/>
    </source>
</evidence>
<comment type="caution">
    <text evidence="2">The sequence shown here is derived from an EMBL/GenBank/DDBJ whole genome shotgun (WGS) entry which is preliminary data.</text>
</comment>
<keyword evidence="3" id="KW-1185">Reference proteome</keyword>
<organism evidence="2 3">
    <name type="scientific">Stephania cephalantha</name>
    <dbReference type="NCBI Taxonomy" id="152367"/>
    <lineage>
        <taxon>Eukaryota</taxon>
        <taxon>Viridiplantae</taxon>
        <taxon>Streptophyta</taxon>
        <taxon>Embryophyta</taxon>
        <taxon>Tracheophyta</taxon>
        <taxon>Spermatophyta</taxon>
        <taxon>Magnoliopsida</taxon>
        <taxon>Ranunculales</taxon>
        <taxon>Menispermaceae</taxon>
        <taxon>Menispermoideae</taxon>
        <taxon>Cissampelideae</taxon>
        <taxon>Stephania</taxon>
    </lineage>
</organism>
<dbReference type="AlphaFoldDB" id="A0AAP0DZW0"/>
<accession>A0AAP0DZW0</accession>
<reference evidence="2 3" key="1">
    <citation type="submission" date="2024-01" db="EMBL/GenBank/DDBJ databases">
        <title>Genome assemblies of Stephania.</title>
        <authorList>
            <person name="Yang L."/>
        </authorList>
    </citation>
    <scope>NUCLEOTIDE SEQUENCE [LARGE SCALE GENOMIC DNA]</scope>
    <source>
        <strain evidence="2">JXDWG</strain>
        <tissue evidence="2">Leaf</tissue>
    </source>
</reference>
<name>A0AAP0DZW0_9MAGN</name>
<sequence>MTTRKSQQGRRRPQVTKSLSPPLSLMDSSVQGIEFLLSFAFLAFATNDPLQLLLHFVSGDARDVANARPVQEVPSESPL</sequence>
<evidence type="ECO:0000256" key="1">
    <source>
        <dbReference type="SAM" id="MobiDB-lite"/>
    </source>
</evidence>
<evidence type="ECO:0000313" key="3">
    <source>
        <dbReference type="Proteomes" id="UP001419268"/>
    </source>
</evidence>
<dbReference type="Proteomes" id="UP001419268">
    <property type="component" value="Unassembled WGS sequence"/>
</dbReference>
<dbReference type="EMBL" id="JBBNAG010000013">
    <property type="protein sequence ID" value="KAK9084115.1"/>
    <property type="molecule type" value="Genomic_DNA"/>
</dbReference>
<gene>
    <name evidence="2" type="ORF">Scep_030586</name>
</gene>
<feature type="region of interest" description="Disordered" evidence="1">
    <location>
        <begin position="1"/>
        <end position="21"/>
    </location>
</feature>
<proteinExistence type="predicted"/>
<protein>
    <submittedName>
        <fullName evidence="2">Uncharacterized protein</fullName>
    </submittedName>
</protein>